<dbReference type="EMBL" id="CAWUPB010001159">
    <property type="protein sequence ID" value="CAK7340306.1"/>
    <property type="molecule type" value="Genomic_DNA"/>
</dbReference>
<sequence>MSSLRRSRLLSTLSRLRANPNPNSNSNSLTSQAGIPSRNSLASFLFPSFQSFSTRTDDDSDFLSSESPSELQPIKFELDAVTEGVVNGSRVVEESILPVGAVISLLDSFHDLTGLPWWIIITSSTLGGTLWFQNLTEFPHGGLASIFPLLIAGLHYVNVQKWFNEANEGTFLFDLFRENNSYRSENIRLETNRKELELILQLRA</sequence>
<keyword evidence="2" id="KW-1185">Reference proteome</keyword>
<dbReference type="Proteomes" id="UP001314170">
    <property type="component" value="Unassembled WGS sequence"/>
</dbReference>
<gene>
    <name evidence="1" type="ORF">DCAF_LOCUS15387</name>
</gene>
<dbReference type="AlphaFoldDB" id="A0AAV1RUC6"/>
<name>A0AAV1RUC6_9ROSI</name>
<evidence type="ECO:0000313" key="1">
    <source>
        <dbReference type="EMBL" id="CAK7340306.1"/>
    </source>
</evidence>
<evidence type="ECO:0000313" key="2">
    <source>
        <dbReference type="Proteomes" id="UP001314170"/>
    </source>
</evidence>
<accession>A0AAV1RUC6</accession>
<comment type="caution">
    <text evidence="1">The sequence shown here is derived from an EMBL/GenBank/DDBJ whole genome shotgun (WGS) entry which is preliminary data.</text>
</comment>
<organism evidence="1 2">
    <name type="scientific">Dovyalis caffra</name>
    <dbReference type="NCBI Taxonomy" id="77055"/>
    <lineage>
        <taxon>Eukaryota</taxon>
        <taxon>Viridiplantae</taxon>
        <taxon>Streptophyta</taxon>
        <taxon>Embryophyta</taxon>
        <taxon>Tracheophyta</taxon>
        <taxon>Spermatophyta</taxon>
        <taxon>Magnoliopsida</taxon>
        <taxon>eudicotyledons</taxon>
        <taxon>Gunneridae</taxon>
        <taxon>Pentapetalae</taxon>
        <taxon>rosids</taxon>
        <taxon>fabids</taxon>
        <taxon>Malpighiales</taxon>
        <taxon>Salicaceae</taxon>
        <taxon>Flacourtieae</taxon>
        <taxon>Dovyalis</taxon>
    </lineage>
</organism>
<reference evidence="1 2" key="1">
    <citation type="submission" date="2024-01" db="EMBL/GenBank/DDBJ databases">
        <authorList>
            <person name="Waweru B."/>
        </authorList>
    </citation>
    <scope>NUCLEOTIDE SEQUENCE [LARGE SCALE GENOMIC DNA]</scope>
</reference>
<protein>
    <submittedName>
        <fullName evidence="1">Uncharacterized protein</fullName>
    </submittedName>
</protein>
<proteinExistence type="predicted"/>